<dbReference type="InterPro" id="IPR011767">
    <property type="entry name" value="GLR_AS"/>
</dbReference>
<comment type="function">
    <text evidence="1">Has a glutathione-disulfide oxidoreductase activity in the presence of NADPH and glutathione reductase. Reduces low molecular weight disulfides and proteins.</text>
</comment>
<dbReference type="Pfam" id="PF00462">
    <property type="entry name" value="Glutaredoxin"/>
    <property type="match status" value="1"/>
</dbReference>
<comment type="similarity">
    <text evidence="2">Belongs to the glutaredoxin family.</text>
</comment>
<dbReference type="PROSITE" id="PS00195">
    <property type="entry name" value="GLUTAREDOXIN_1"/>
    <property type="match status" value="1"/>
</dbReference>
<accession>A0AAU8MLZ3</accession>
<evidence type="ECO:0000259" key="9">
    <source>
        <dbReference type="Pfam" id="PF00462"/>
    </source>
</evidence>
<evidence type="ECO:0000256" key="2">
    <source>
        <dbReference type="ARBA" id="ARBA00007787"/>
    </source>
</evidence>
<feature type="domain" description="Glutaredoxin" evidence="9">
    <location>
        <begin position="8"/>
        <end position="65"/>
    </location>
</feature>
<dbReference type="EMBL" id="CP159923">
    <property type="protein sequence ID" value="XCO72653.1"/>
    <property type="molecule type" value="Genomic_DNA"/>
</dbReference>
<proteinExistence type="inferred from homology"/>
<evidence type="ECO:0000256" key="3">
    <source>
        <dbReference type="ARBA" id="ARBA00011245"/>
    </source>
</evidence>
<dbReference type="InterPro" id="IPR036249">
    <property type="entry name" value="Thioredoxin-like_sf"/>
</dbReference>
<reference evidence="10" key="1">
    <citation type="submission" date="2024-06" db="EMBL/GenBank/DDBJ databases">
        <authorList>
            <person name="Al-Khalidi N."/>
            <person name="Al-Zurfi S.M."/>
            <person name="Lahuf A."/>
        </authorList>
    </citation>
    <scope>NUCLEOTIDE SEQUENCE</scope>
    <source>
        <strain evidence="10">Karbala-1</strain>
    </source>
</reference>
<evidence type="ECO:0000256" key="6">
    <source>
        <dbReference type="ARBA" id="ARBA00022982"/>
    </source>
</evidence>
<dbReference type="InterPro" id="IPR011900">
    <property type="entry name" value="GRX_bact"/>
</dbReference>
<organism evidence="10">
    <name type="scientific">Wolbachia endosymbiont of Ephestia elutella</name>
    <dbReference type="NCBI Taxonomy" id="3231696"/>
    <lineage>
        <taxon>Bacteria</taxon>
        <taxon>Pseudomonadati</taxon>
        <taxon>Pseudomonadota</taxon>
        <taxon>Alphaproteobacteria</taxon>
        <taxon>Rickettsiales</taxon>
        <taxon>Anaplasmataceae</taxon>
        <taxon>Wolbachieae</taxon>
        <taxon>Wolbachia</taxon>
    </lineage>
</organism>
<dbReference type="InterPro" id="IPR014025">
    <property type="entry name" value="Glutaredoxin_subgr"/>
</dbReference>
<dbReference type="GO" id="GO:0005737">
    <property type="term" value="C:cytoplasm"/>
    <property type="evidence" value="ECO:0007669"/>
    <property type="project" value="TreeGrafter"/>
</dbReference>
<evidence type="ECO:0000256" key="7">
    <source>
        <dbReference type="ARBA" id="ARBA00023157"/>
    </source>
</evidence>
<dbReference type="InterPro" id="IPR002109">
    <property type="entry name" value="Glutaredoxin"/>
</dbReference>
<evidence type="ECO:0000256" key="4">
    <source>
        <dbReference type="ARBA" id="ARBA00015343"/>
    </source>
</evidence>
<evidence type="ECO:0000256" key="5">
    <source>
        <dbReference type="ARBA" id="ARBA00022448"/>
    </source>
</evidence>
<comment type="subunit">
    <text evidence="3">Monomer.</text>
</comment>
<evidence type="ECO:0000256" key="1">
    <source>
        <dbReference type="ARBA" id="ARBA00002549"/>
    </source>
</evidence>
<keyword evidence="8" id="KW-0676">Redox-active center</keyword>
<keyword evidence="6" id="KW-0249">Electron transport</keyword>
<keyword evidence="7" id="KW-1015">Disulfide bond</keyword>
<evidence type="ECO:0000313" key="10">
    <source>
        <dbReference type="EMBL" id="XCO72653.1"/>
    </source>
</evidence>
<dbReference type="AlphaFoldDB" id="A0AAU8MLZ3"/>
<dbReference type="PROSITE" id="PS51354">
    <property type="entry name" value="GLUTAREDOXIN_2"/>
    <property type="match status" value="1"/>
</dbReference>
<sequence length="135" mass="15428">MKNTKGKVVIYVKKYCPFCKKAKELLDEKGVKYEEIDVLRNSDLFDGIKSKYNVRTVPQIFITDENGDYVHHIAGCDKLMDLEKEGKLDNMLNNNEDSINATAYTSGSDEHEGCNIIHNEDLCDFFVLLLLAYPL</sequence>
<dbReference type="Gene3D" id="3.40.30.10">
    <property type="entry name" value="Glutaredoxin"/>
    <property type="match status" value="1"/>
</dbReference>
<dbReference type="GO" id="GO:0015038">
    <property type="term" value="F:glutathione disulfide oxidoreductase activity"/>
    <property type="evidence" value="ECO:0007669"/>
    <property type="project" value="TreeGrafter"/>
</dbReference>
<dbReference type="SUPFAM" id="SSF52833">
    <property type="entry name" value="Thioredoxin-like"/>
    <property type="match status" value="1"/>
</dbReference>
<dbReference type="PRINTS" id="PR00160">
    <property type="entry name" value="GLUTAREDOXIN"/>
</dbReference>
<keyword evidence="5" id="KW-0813">Transport</keyword>
<evidence type="ECO:0000256" key="8">
    <source>
        <dbReference type="ARBA" id="ARBA00023284"/>
    </source>
</evidence>
<name>A0AAU8MLZ3_9RICK</name>
<dbReference type="PANTHER" id="PTHR45694">
    <property type="entry name" value="GLUTAREDOXIN 2"/>
    <property type="match status" value="1"/>
</dbReference>
<gene>
    <name evidence="10" type="ORF">ABS251_00695</name>
</gene>
<protein>
    <recommendedName>
        <fullName evidence="4">Glutaredoxin 1</fullName>
    </recommendedName>
</protein>
<dbReference type="GO" id="GO:0045454">
    <property type="term" value="P:cell redox homeostasis"/>
    <property type="evidence" value="ECO:0007669"/>
    <property type="project" value="InterPro"/>
</dbReference>
<dbReference type="PANTHER" id="PTHR45694:SF18">
    <property type="entry name" value="GLUTAREDOXIN-1-RELATED"/>
    <property type="match status" value="1"/>
</dbReference>
<dbReference type="CDD" id="cd03418">
    <property type="entry name" value="GRX_GRXb_1_3_like"/>
    <property type="match status" value="1"/>
</dbReference>
<dbReference type="GO" id="GO:0034599">
    <property type="term" value="P:cellular response to oxidative stress"/>
    <property type="evidence" value="ECO:0007669"/>
    <property type="project" value="TreeGrafter"/>
</dbReference>